<accession>A0A7S0QPN8</accession>
<evidence type="ECO:0000256" key="3">
    <source>
        <dbReference type="ARBA" id="ARBA00023002"/>
    </source>
</evidence>
<comment type="similarity">
    <text evidence="1">Belongs to the aldo/keto reductase family.</text>
</comment>
<dbReference type="InterPro" id="IPR023210">
    <property type="entry name" value="NADP_OxRdtase_dom"/>
</dbReference>
<dbReference type="InterPro" id="IPR020471">
    <property type="entry name" value="AKR"/>
</dbReference>
<dbReference type="PANTHER" id="PTHR43827:SF3">
    <property type="entry name" value="NADP-DEPENDENT OXIDOREDUCTASE DOMAIN-CONTAINING PROTEIN"/>
    <property type="match status" value="1"/>
</dbReference>
<evidence type="ECO:0000313" key="5">
    <source>
        <dbReference type="EMBL" id="CAD8652156.1"/>
    </source>
</evidence>
<keyword evidence="3" id="KW-0560">Oxidoreductase</keyword>
<dbReference type="Pfam" id="PF00248">
    <property type="entry name" value="Aldo_ket_red"/>
    <property type="match status" value="1"/>
</dbReference>
<dbReference type="EMBL" id="HBFA01004639">
    <property type="protein sequence ID" value="CAD8652156.1"/>
    <property type="molecule type" value="Transcribed_RNA"/>
</dbReference>
<dbReference type="PRINTS" id="PR00069">
    <property type="entry name" value="ALDKETRDTASE"/>
</dbReference>
<keyword evidence="2" id="KW-0521">NADP</keyword>
<evidence type="ECO:0000256" key="1">
    <source>
        <dbReference type="ARBA" id="ARBA00007905"/>
    </source>
</evidence>
<evidence type="ECO:0000259" key="4">
    <source>
        <dbReference type="Pfam" id="PF00248"/>
    </source>
</evidence>
<dbReference type="InterPro" id="IPR036812">
    <property type="entry name" value="NAD(P)_OxRdtase_dom_sf"/>
</dbReference>
<gene>
    <name evidence="5" type="ORF">POBO1169_LOCUS2345</name>
</gene>
<dbReference type="AlphaFoldDB" id="A0A7S0QPN8"/>
<dbReference type="PANTHER" id="PTHR43827">
    <property type="entry name" value="2,5-DIKETO-D-GLUCONIC ACID REDUCTASE"/>
    <property type="match status" value="1"/>
</dbReference>
<dbReference type="SUPFAM" id="SSF51430">
    <property type="entry name" value="NAD(P)-linked oxidoreductase"/>
    <property type="match status" value="1"/>
</dbReference>
<evidence type="ECO:0000256" key="2">
    <source>
        <dbReference type="ARBA" id="ARBA00022857"/>
    </source>
</evidence>
<dbReference type="GO" id="GO:0016616">
    <property type="term" value="F:oxidoreductase activity, acting on the CH-OH group of donors, NAD or NADP as acceptor"/>
    <property type="evidence" value="ECO:0007669"/>
    <property type="project" value="UniProtKB-ARBA"/>
</dbReference>
<feature type="domain" description="NADP-dependent oxidoreductase" evidence="4">
    <location>
        <begin position="121"/>
        <end position="381"/>
    </location>
</feature>
<protein>
    <recommendedName>
        <fullName evidence="4">NADP-dependent oxidoreductase domain-containing protein</fullName>
    </recommendedName>
</protein>
<sequence length="406" mass="42946">MHASTIATPRCISLIDRNTRTREDKVAVCASRRGCGPRRVVRTPFTTLCESKIETSTGGDIDRRTALFGAAALSQWVATTPSLAWAANLSPVTTADAVTVPNWTLEGGVNMPTLALNTVGLSVEDTVRAVRLARESGITHVDFHPGNERDGVARVIAMDGRDGLFLNTKIRKAPPGTSPAEAAEAARKQIDEDLKALNVDSVDMLMLRDSPDCDVIQAQWAVLEEARAQGKTRSLGVINFCQSALECLLQSATVKPALNYCMLHVGMGPDAHGLRSFGEAQGIRFFAYGAVGEPGPEEELLSSPLLARIGNAQKPKREPAEVALRWVLQSGAAVSVRPTTDFGPGTGICAEGAKCSAGIAARAASVSWRLSQAQMAQLDALTSPDANPTLFSSAGCPGSWGSLQAK</sequence>
<reference evidence="5" key="1">
    <citation type="submission" date="2021-01" db="EMBL/GenBank/DDBJ databases">
        <authorList>
            <person name="Corre E."/>
            <person name="Pelletier E."/>
            <person name="Niang G."/>
            <person name="Scheremetjew M."/>
            <person name="Finn R."/>
            <person name="Kale V."/>
            <person name="Holt S."/>
            <person name="Cochrane G."/>
            <person name="Meng A."/>
            <person name="Brown T."/>
            <person name="Cohen L."/>
        </authorList>
    </citation>
    <scope>NUCLEOTIDE SEQUENCE</scope>
    <source>
        <strain evidence="5">CCMP722</strain>
    </source>
</reference>
<proteinExistence type="inferred from homology"/>
<dbReference type="Gene3D" id="3.20.20.100">
    <property type="entry name" value="NADP-dependent oxidoreductase domain"/>
    <property type="match status" value="1"/>
</dbReference>
<organism evidence="5">
    <name type="scientific">Pyramimonas obovata</name>
    <dbReference type="NCBI Taxonomy" id="1411642"/>
    <lineage>
        <taxon>Eukaryota</taxon>
        <taxon>Viridiplantae</taxon>
        <taxon>Chlorophyta</taxon>
        <taxon>Pyramimonadophyceae</taxon>
        <taxon>Pyramimonadales</taxon>
        <taxon>Pyramimonadaceae</taxon>
        <taxon>Pyramimonas</taxon>
        <taxon>Pyramimonas incertae sedis</taxon>
    </lineage>
</organism>
<name>A0A7S0QPN8_9CHLO</name>